<dbReference type="EMBL" id="JBCHKQ010000005">
    <property type="protein sequence ID" value="MEM5948836.1"/>
    <property type="molecule type" value="Genomic_DNA"/>
</dbReference>
<evidence type="ECO:0000313" key="2">
    <source>
        <dbReference type="EMBL" id="MEM5948836.1"/>
    </source>
</evidence>
<evidence type="ECO:0000313" key="3">
    <source>
        <dbReference type="Proteomes" id="UP001466331"/>
    </source>
</evidence>
<feature type="chain" id="PRO_5046867754" evidence="1">
    <location>
        <begin position="23"/>
        <end position="399"/>
    </location>
</feature>
<proteinExistence type="predicted"/>
<keyword evidence="1" id="KW-0732">Signal</keyword>
<dbReference type="Proteomes" id="UP001466331">
    <property type="component" value="Unassembled WGS sequence"/>
</dbReference>
<reference evidence="2 3" key="1">
    <citation type="submission" date="2024-03" db="EMBL/GenBank/DDBJ databases">
        <title>Ignisphaera cupida sp. nov., a hyperthermophilic hydrolytic archaeon from a hot spring of Kamchatka, and proposal of Ignisphaeraceae fam. nov.</title>
        <authorList>
            <person name="Podosokorskaya O.A."/>
            <person name="Elcheninov A.G."/>
            <person name="Maltseva A.I."/>
            <person name="Zayulina K.S."/>
            <person name="Novikov A."/>
            <person name="Merkel A.Y."/>
        </authorList>
    </citation>
    <scope>NUCLEOTIDE SEQUENCE [LARGE SCALE GENOMIC DNA]</scope>
    <source>
        <strain evidence="2 3">38H-sp</strain>
    </source>
</reference>
<dbReference type="InterPro" id="IPR058232">
    <property type="entry name" value="Lsa36-like"/>
</dbReference>
<organism evidence="2 3">
    <name type="scientific">Rarispira pelagica</name>
    <dbReference type="NCBI Taxonomy" id="3141764"/>
    <lineage>
        <taxon>Bacteria</taxon>
        <taxon>Pseudomonadati</taxon>
        <taxon>Spirochaetota</taxon>
        <taxon>Spirochaetia</taxon>
        <taxon>Winmispirales</taxon>
        <taxon>Winmispiraceae</taxon>
        <taxon>Rarispira</taxon>
    </lineage>
</organism>
<dbReference type="NCBIfam" id="NF047512">
    <property type="entry name" value="LIC_11975_fam"/>
    <property type="match status" value="1"/>
</dbReference>
<comment type="caution">
    <text evidence="2">The sequence shown here is derived from an EMBL/GenBank/DDBJ whole genome shotgun (WGS) entry which is preliminary data.</text>
</comment>
<protein>
    <submittedName>
        <fullName evidence="2">Uncharacterized protein</fullName>
    </submittedName>
</protein>
<name>A0ABU9UDT6_9SPIR</name>
<evidence type="ECO:0000256" key="1">
    <source>
        <dbReference type="SAM" id="SignalP"/>
    </source>
</evidence>
<feature type="signal peptide" evidence="1">
    <location>
        <begin position="1"/>
        <end position="22"/>
    </location>
</feature>
<gene>
    <name evidence="2" type="ORF">WKV44_09820</name>
</gene>
<sequence length="399" mass="41639">MRTQKQTLLAILLITATFSITALDVSITPPQVDTTALSTTIPGIDSTSIANIETATNNQLNNLGTFESELKTLFQAYEDKTIGTGFSNAGVFATSGVTTQRALTDISFIAVSAGTMVGAQIPSSGFPTSATDYINKLSEGESSLMGLAWQLAALEASLNSGFLLKGLTLGTKLTAMQASINTDSTDIKYSSWIAGATARYQLIPSLNLIAIKWTGINLGSGLIFSGQTYNIKPKLDTIDGGTFSGTVDLSGSNMGIANLSGTMSINPDITINIDSFQTIIPLEVITGIKLLGIVQLSGGAGADIAIGKTDLSLKDNSTITVSPSIAGTSPTPYSYNIPVTPGNIEVNSSTQNTAPTLFMPKMMLDLMLSIGPIYMDIPATLYFNQGMGGNLGITIGILL</sequence>
<dbReference type="RefSeq" id="WP_420070286.1">
    <property type="nucleotide sequence ID" value="NZ_JBCHKQ010000005.1"/>
</dbReference>
<accession>A0ABU9UDT6</accession>
<keyword evidence="3" id="KW-1185">Reference proteome</keyword>